<accession>A0AAE7URY5</accession>
<dbReference type="KEGG" id="arui:G6M88_14780"/>
<evidence type="ECO:0000313" key="7">
    <source>
        <dbReference type="Proteomes" id="UP000822331"/>
    </source>
</evidence>
<keyword evidence="7" id="KW-1185">Reference proteome</keyword>
<evidence type="ECO:0000256" key="1">
    <source>
        <dbReference type="PROSITE-ProRule" id="PRU00285"/>
    </source>
</evidence>
<name>A0AAE7URY5_9HYPH</name>
<organism evidence="5 6">
    <name type="scientific">Agrobacterium rubi</name>
    <dbReference type="NCBI Taxonomy" id="28099"/>
    <lineage>
        <taxon>Bacteria</taxon>
        <taxon>Pseudomonadati</taxon>
        <taxon>Pseudomonadota</taxon>
        <taxon>Alphaproteobacteria</taxon>
        <taxon>Hyphomicrobiales</taxon>
        <taxon>Rhizobiaceae</taxon>
        <taxon>Rhizobium/Agrobacterium group</taxon>
        <taxon>Agrobacterium</taxon>
    </lineage>
</organism>
<gene>
    <name evidence="4" type="ORF">G6L72_14360</name>
    <name evidence="5" type="ORF">G6M88_14780</name>
</gene>
<evidence type="ECO:0000256" key="2">
    <source>
        <dbReference type="RuleBase" id="RU003616"/>
    </source>
</evidence>
<proteinExistence type="inferred from homology"/>
<evidence type="ECO:0000313" key="4">
    <source>
        <dbReference type="EMBL" id="NTF37888.1"/>
    </source>
</evidence>
<dbReference type="SUPFAM" id="SSF49764">
    <property type="entry name" value="HSP20-like chaperones"/>
    <property type="match status" value="1"/>
</dbReference>
<dbReference type="Proteomes" id="UP000663912">
    <property type="component" value="Chromosome 2"/>
</dbReference>
<reference evidence="5" key="2">
    <citation type="submission" date="2020-02" db="EMBL/GenBank/DDBJ databases">
        <title>Unexpected conservation and global transmission of agrobacterial virulence plasmids.</title>
        <authorList>
            <person name="Weisberg A.J."/>
            <person name="Davis E.W. II"/>
            <person name="Tabima J.R."/>
            <person name="Belcher M.S."/>
            <person name="Miller M."/>
            <person name="Kuo C.-H."/>
            <person name="Loper J.E."/>
            <person name="Grunwald N.J."/>
            <person name="Putnam M.L."/>
            <person name="Chang J.H."/>
        </authorList>
    </citation>
    <scope>NUCLEOTIDE SEQUENCE</scope>
    <source>
        <strain evidence="5">W2/73</strain>
    </source>
</reference>
<evidence type="ECO:0000259" key="3">
    <source>
        <dbReference type="PROSITE" id="PS01031"/>
    </source>
</evidence>
<dbReference type="InterPro" id="IPR031107">
    <property type="entry name" value="Small_HSP"/>
</dbReference>
<evidence type="ECO:0000313" key="5">
    <source>
        <dbReference type="EMBL" id="QTG01751.1"/>
    </source>
</evidence>
<protein>
    <submittedName>
        <fullName evidence="5">Hsp20/alpha crystallin family protein</fullName>
    </submittedName>
</protein>
<dbReference type="InterPro" id="IPR002068">
    <property type="entry name" value="A-crystallin/Hsp20_dom"/>
</dbReference>
<dbReference type="EMBL" id="CP049207">
    <property type="protein sequence ID" value="QTG01751.1"/>
    <property type="molecule type" value="Genomic_DNA"/>
</dbReference>
<dbReference type="AlphaFoldDB" id="A0AAE7URY5"/>
<feature type="domain" description="SHSP" evidence="3">
    <location>
        <begin position="16"/>
        <end position="127"/>
    </location>
</feature>
<sequence length="127" mass="13803">MTDHESQGAMSAEATRAEPVFIPPTDIVEDTKGVRMLLDMPGADPESLDVTLDKRVLRISARSVSSAPEGYTLVHAEYRDGNYERSFMVSEPIDTEKIEALFRDGVLELTLPKAAPSPVAKISVKAG</sequence>
<reference evidence="4 7" key="1">
    <citation type="journal article" date="2020" name="Science">
        <title>Unexpected conservation and global transmission of agrobacterial virulence plasmids.</title>
        <authorList>
            <person name="Weisberg A.J."/>
            <person name="Davis E.W. 2nd"/>
            <person name="Tabima J."/>
            <person name="Belcher M.S."/>
            <person name="Miller M."/>
            <person name="Kuo C.H."/>
            <person name="Loper J.E."/>
            <person name="Grunwald N.J."/>
            <person name="Putnam M.L."/>
            <person name="Chang J.H."/>
        </authorList>
    </citation>
    <scope>NUCLEOTIDE SEQUENCE [LARGE SCALE GENOMIC DNA]</scope>
    <source>
        <strain evidence="4 7">A19/93</strain>
    </source>
</reference>
<evidence type="ECO:0000313" key="6">
    <source>
        <dbReference type="Proteomes" id="UP000663912"/>
    </source>
</evidence>
<dbReference type="CDD" id="cd06464">
    <property type="entry name" value="ACD_sHsps-like"/>
    <property type="match status" value="1"/>
</dbReference>
<dbReference type="RefSeq" id="WP_065698528.1">
    <property type="nucleotide sequence ID" value="NZ_CP049207.1"/>
</dbReference>
<comment type="similarity">
    <text evidence="1 2">Belongs to the small heat shock protein (HSP20) family.</text>
</comment>
<dbReference type="EMBL" id="JAAMCP010000008">
    <property type="protein sequence ID" value="NTF37888.1"/>
    <property type="molecule type" value="Genomic_DNA"/>
</dbReference>
<dbReference type="InterPro" id="IPR008978">
    <property type="entry name" value="HSP20-like_chaperone"/>
</dbReference>
<dbReference type="PROSITE" id="PS01031">
    <property type="entry name" value="SHSP"/>
    <property type="match status" value="1"/>
</dbReference>
<dbReference type="Pfam" id="PF00011">
    <property type="entry name" value="HSP20"/>
    <property type="match status" value="1"/>
</dbReference>
<dbReference type="Proteomes" id="UP000822331">
    <property type="component" value="Unassembled WGS sequence"/>
</dbReference>
<dbReference type="Gene3D" id="2.60.40.790">
    <property type="match status" value="1"/>
</dbReference>
<dbReference type="PANTHER" id="PTHR11527">
    <property type="entry name" value="HEAT-SHOCK PROTEIN 20 FAMILY MEMBER"/>
    <property type="match status" value="1"/>
</dbReference>